<dbReference type="EMBL" id="QBML01000011">
    <property type="protein sequence ID" value="PZO41438.1"/>
    <property type="molecule type" value="Genomic_DNA"/>
</dbReference>
<dbReference type="CDD" id="cd07057">
    <property type="entry name" value="BMC_CcmK"/>
    <property type="match status" value="1"/>
</dbReference>
<dbReference type="PROSITE" id="PS51930">
    <property type="entry name" value="BMC_2"/>
    <property type="match status" value="1"/>
</dbReference>
<dbReference type="PANTHER" id="PTHR33941">
    <property type="entry name" value="PROPANEDIOL UTILIZATION PROTEIN PDUA"/>
    <property type="match status" value="1"/>
</dbReference>
<evidence type="ECO:0000256" key="1">
    <source>
        <dbReference type="ARBA" id="ARBA00023300"/>
    </source>
</evidence>
<dbReference type="GO" id="GO:0015977">
    <property type="term" value="P:carbon fixation"/>
    <property type="evidence" value="ECO:0007669"/>
    <property type="project" value="UniProtKB-KW"/>
</dbReference>
<evidence type="ECO:0000313" key="6">
    <source>
        <dbReference type="EMBL" id="PZO41438.1"/>
    </source>
</evidence>
<evidence type="ECO:0000256" key="2">
    <source>
        <dbReference type="ARBA" id="ARBA00023587"/>
    </source>
</evidence>
<reference evidence="6 7" key="1">
    <citation type="submission" date="2018-04" db="EMBL/GenBank/DDBJ databases">
        <authorList>
            <person name="Go L.Y."/>
            <person name="Mitchell J.A."/>
        </authorList>
    </citation>
    <scope>NUCLEOTIDE SEQUENCE [LARGE SCALE GENOMIC DNA]</scope>
    <source>
        <strain evidence="6">ULC066bin1</strain>
    </source>
</reference>
<reference evidence="6 7" key="2">
    <citation type="submission" date="2018-06" db="EMBL/GenBank/DDBJ databases">
        <title>Metagenomic assembly of (sub)arctic Cyanobacteria and their associated microbiome from non-axenic cultures.</title>
        <authorList>
            <person name="Baurain D."/>
        </authorList>
    </citation>
    <scope>NUCLEOTIDE SEQUENCE [LARGE SCALE GENOMIC DNA]</scope>
    <source>
        <strain evidence="6">ULC066bin1</strain>
    </source>
</reference>
<evidence type="ECO:0000256" key="3">
    <source>
        <dbReference type="ARBA" id="ARBA00024446"/>
    </source>
</evidence>
<sequence length="108" mass="11370">MGIAVGLVEVLGHPPALSVADTMVKAANVTFVGYEKVSGARLTIIVRGPVGDVQKAVAAGVEAAKQIEVLSSKDKALFLSATVIPRPHANVEVITKTMRFSDALEQFR</sequence>
<dbReference type="SUPFAM" id="SSF143414">
    <property type="entry name" value="CcmK-like"/>
    <property type="match status" value="1"/>
</dbReference>
<dbReference type="InterPro" id="IPR037233">
    <property type="entry name" value="CcmK-like_sf"/>
</dbReference>
<keyword evidence="1" id="KW-0120">Carbon dioxide fixation</keyword>
<dbReference type="AlphaFoldDB" id="A0A2W4YE75"/>
<evidence type="ECO:0000259" key="5">
    <source>
        <dbReference type="PROSITE" id="PS51930"/>
    </source>
</evidence>
<dbReference type="Pfam" id="PF00936">
    <property type="entry name" value="BMC"/>
    <property type="match status" value="1"/>
</dbReference>
<keyword evidence="3" id="KW-1283">Bacterial microcompartment</keyword>
<dbReference type="InterPro" id="IPR000249">
    <property type="entry name" value="BMC_dom"/>
</dbReference>
<dbReference type="Gene3D" id="3.30.70.1710">
    <property type="match status" value="1"/>
</dbReference>
<organism evidence="6 7">
    <name type="scientific">Pseudanabaena frigida</name>
    <dbReference type="NCBI Taxonomy" id="945775"/>
    <lineage>
        <taxon>Bacteria</taxon>
        <taxon>Bacillati</taxon>
        <taxon>Cyanobacteriota</taxon>
        <taxon>Cyanophyceae</taxon>
        <taxon>Pseudanabaenales</taxon>
        <taxon>Pseudanabaenaceae</taxon>
        <taxon>Pseudanabaena</taxon>
    </lineage>
</organism>
<dbReference type="Proteomes" id="UP000249467">
    <property type="component" value="Unassembled WGS sequence"/>
</dbReference>
<dbReference type="SMART" id="SM00877">
    <property type="entry name" value="BMC"/>
    <property type="match status" value="1"/>
</dbReference>
<evidence type="ECO:0000313" key="7">
    <source>
        <dbReference type="Proteomes" id="UP000249467"/>
    </source>
</evidence>
<evidence type="ECO:0000256" key="4">
    <source>
        <dbReference type="PROSITE-ProRule" id="PRU01278"/>
    </source>
</evidence>
<feature type="domain" description="BMC" evidence="5">
    <location>
        <begin position="4"/>
        <end position="96"/>
    </location>
</feature>
<comment type="caution">
    <text evidence="6">The sequence shown here is derived from an EMBL/GenBank/DDBJ whole genome shotgun (WGS) entry which is preliminary data.</text>
</comment>
<comment type="similarity">
    <text evidence="4">Belongs to the bacterial microcompartments protein family.</text>
</comment>
<dbReference type="PANTHER" id="PTHR33941:SF13">
    <property type="entry name" value="CARBOXYSOME SHELL PROTEIN CCMK4"/>
    <property type="match status" value="1"/>
</dbReference>
<dbReference type="InterPro" id="IPR050575">
    <property type="entry name" value="BMC_shell"/>
</dbReference>
<gene>
    <name evidence="6" type="ORF">DCF19_09540</name>
</gene>
<comment type="subcellular location">
    <subcellularLocation>
        <location evidence="2">Carboxysome</location>
    </subcellularLocation>
</comment>
<protein>
    <submittedName>
        <fullName evidence="6">Carbon dioxide-concentrating protein CcmK</fullName>
    </submittedName>
</protein>
<accession>A0A2W4YE75</accession>
<dbReference type="InterPro" id="IPR044872">
    <property type="entry name" value="CcmK/CsoS1_BMC"/>
</dbReference>
<name>A0A2W4YE75_9CYAN</name>
<proteinExistence type="inferred from homology"/>
<dbReference type="GO" id="GO:0031470">
    <property type="term" value="C:carboxysome"/>
    <property type="evidence" value="ECO:0007669"/>
    <property type="project" value="UniProtKB-SubCell"/>
</dbReference>